<dbReference type="PANTHER" id="PTHR37292:SF2">
    <property type="entry name" value="DUF262 DOMAIN-CONTAINING PROTEIN"/>
    <property type="match status" value="1"/>
</dbReference>
<evidence type="ECO:0000259" key="1">
    <source>
        <dbReference type="Pfam" id="PF03235"/>
    </source>
</evidence>
<accession>A0ABP9L7B3</accession>
<name>A0ABP9L7B3_9GAMM</name>
<dbReference type="PANTHER" id="PTHR37292">
    <property type="entry name" value="VNG6097C"/>
    <property type="match status" value="1"/>
</dbReference>
<gene>
    <name evidence="2" type="ORF">GCM10025759_12060</name>
</gene>
<feature type="domain" description="GmrSD restriction endonucleases N-terminal" evidence="1">
    <location>
        <begin position="9"/>
        <end position="250"/>
    </location>
</feature>
<sequence length="593" mass="66188">MSDTKATSLKTILKKAKSGEYKLPAFQRKWKWTTRQVMSLYESLRLGYPIGSFLFLTSDEGQKLGPRAFHGAGQMASGHPDSESLVLDGQQRITAGISIYYGLHDVDGSEYYIDCRQVDTLLKERKVNVDDEDQVKKFSKELDLEDSYLVAKPRKLDRKAHFSKSGLLWTALLTDERATELDELLDSADKRRKDVVRKVVRAHLRPNANIQVPVIELGKEFDLAAISKVFSTINSSGKLLTPFELVVAILYPHDIRLEDDVEEFKSKFRYYGNMDKNGEILLQVIALLSGKSPKKADLPKTIDPVMYKTHAEAAATQLNSAGEFLSSSMGVGLDVTDKLIPYDALFAPLAIVYDRLSKKGFKHAEMGVAKQKLRRWFVASAIDQRYQEGVHNKQENDIHEIESWIDGGPVPKWIESTVATPAVKHASPSGAIGKVFLCLINSQQPKDPIQNSVIGFRDGASSSQVHHVFPTRWAPKGISDFKKDLMETNVALNTMFLSTETNSDWLNFDPLTQIGQAEKALGVSAATSAFGSQMIGVSALECLRKPGKLIADYDAFLEARYRSFVDKLLEFDIQSSSKQSELVELDEPSIVED</sequence>
<dbReference type="Proteomes" id="UP001501083">
    <property type="component" value="Unassembled WGS sequence"/>
</dbReference>
<evidence type="ECO:0000313" key="2">
    <source>
        <dbReference type="EMBL" id="GAA5072287.1"/>
    </source>
</evidence>
<dbReference type="InterPro" id="IPR004919">
    <property type="entry name" value="GmrSD_N"/>
</dbReference>
<dbReference type="EMBL" id="BAABKY010000002">
    <property type="protein sequence ID" value="GAA5072287.1"/>
    <property type="molecule type" value="Genomic_DNA"/>
</dbReference>
<comment type="caution">
    <text evidence="2">The sequence shown here is derived from an EMBL/GenBank/DDBJ whole genome shotgun (WGS) entry which is preliminary data.</text>
</comment>
<reference evidence="3" key="1">
    <citation type="journal article" date="2019" name="Int. J. Syst. Evol. Microbiol.">
        <title>The Global Catalogue of Microorganisms (GCM) 10K type strain sequencing project: providing services to taxonomists for standard genome sequencing and annotation.</title>
        <authorList>
            <consortium name="The Broad Institute Genomics Platform"/>
            <consortium name="The Broad Institute Genome Sequencing Center for Infectious Disease"/>
            <person name="Wu L."/>
            <person name="Ma J."/>
        </authorList>
    </citation>
    <scope>NUCLEOTIDE SEQUENCE [LARGE SCALE GENOMIC DNA]</scope>
    <source>
        <strain evidence="3">JCM 19212</strain>
    </source>
</reference>
<evidence type="ECO:0000313" key="3">
    <source>
        <dbReference type="Proteomes" id="UP001501083"/>
    </source>
</evidence>
<organism evidence="2 3">
    <name type="scientific">Lysobacter panacisoli</name>
    <dbReference type="NCBI Taxonomy" id="1255263"/>
    <lineage>
        <taxon>Bacteria</taxon>
        <taxon>Pseudomonadati</taxon>
        <taxon>Pseudomonadota</taxon>
        <taxon>Gammaproteobacteria</taxon>
        <taxon>Lysobacterales</taxon>
        <taxon>Lysobacteraceae</taxon>
        <taxon>Lysobacter</taxon>
    </lineage>
</organism>
<proteinExistence type="predicted"/>
<dbReference type="Pfam" id="PF03235">
    <property type="entry name" value="GmrSD_N"/>
    <property type="match status" value="1"/>
</dbReference>
<dbReference type="RefSeq" id="WP_158986988.1">
    <property type="nucleotide sequence ID" value="NZ_BAABKY010000002.1"/>
</dbReference>
<keyword evidence="3" id="KW-1185">Reference proteome</keyword>
<protein>
    <submittedName>
        <fullName evidence="2">DUF262 domain-containing protein</fullName>
    </submittedName>
</protein>